<proteinExistence type="predicted"/>
<protein>
    <recommendedName>
        <fullName evidence="3">Copia protein</fullName>
    </recommendedName>
</protein>
<name>A0A438FLW0_VITVI</name>
<sequence length="448" mass="50436">MNPMRLYCDNKAAISIAHNPVQHDRTKHVKIDRHFIKEKIASRLIFTSFVASKLQLVVIFAKGVQNPTFNSMVGIAGRMMKHSMGTTKDASLIKEAGVPQGSSLILFDFEHTREANRVLQEVFLKQVGDAYGGFLGVDEKIARWKNLQRTKVLVKTNERKVSRNLQVDQVTPCTERLKERERMMGTSCMLGKVGFVGSRQWKKVVEVWSFGGVKDVESKASLTLSVEKLQLDVQETERYKGEEDSAHPIASVALEVGKVDCVSPLRQLRPQSGVCQRRSFKPVKGHLGRGWQKGSWSSFGPQGVLFGLRELSKSVVSPPMKCSGFSLTPVDKALMAESFHFQSTKNPFSSLLGCEAPSSPSSSLLHQWGWNLARNLAKTRDSFSKLASFSKFVGLPIDGFEEEILQHLRRLELRKKWKVTRQGQKKGFPVGSKFERELQKLECHVNYK</sequence>
<dbReference type="AlphaFoldDB" id="A0A438FLW0"/>
<comment type="caution">
    <text evidence="1">The sequence shown here is derived from an EMBL/GenBank/DDBJ whole genome shotgun (WGS) entry which is preliminary data.</text>
</comment>
<evidence type="ECO:0000313" key="2">
    <source>
        <dbReference type="Proteomes" id="UP000288805"/>
    </source>
</evidence>
<organism evidence="1 2">
    <name type="scientific">Vitis vinifera</name>
    <name type="common">Grape</name>
    <dbReference type="NCBI Taxonomy" id="29760"/>
    <lineage>
        <taxon>Eukaryota</taxon>
        <taxon>Viridiplantae</taxon>
        <taxon>Streptophyta</taxon>
        <taxon>Embryophyta</taxon>
        <taxon>Tracheophyta</taxon>
        <taxon>Spermatophyta</taxon>
        <taxon>Magnoliopsida</taxon>
        <taxon>eudicotyledons</taxon>
        <taxon>Gunneridae</taxon>
        <taxon>Pentapetalae</taxon>
        <taxon>rosids</taxon>
        <taxon>Vitales</taxon>
        <taxon>Vitaceae</taxon>
        <taxon>Viteae</taxon>
        <taxon>Vitis</taxon>
    </lineage>
</organism>
<reference evidence="1 2" key="1">
    <citation type="journal article" date="2018" name="PLoS Genet.">
        <title>Population sequencing reveals clonal diversity and ancestral inbreeding in the grapevine cultivar Chardonnay.</title>
        <authorList>
            <person name="Roach M.J."/>
            <person name="Johnson D.L."/>
            <person name="Bohlmann J."/>
            <person name="van Vuuren H.J."/>
            <person name="Jones S.J."/>
            <person name="Pretorius I.S."/>
            <person name="Schmidt S.A."/>
            <person name="Borneman A.R."/>
        </authorList>
    </citation>
    <scope>NUCLEOTIDE SEQUENCE [LARGE SCALE GENOMIC DNA]</scope>
    <source>
        <strain evidence="2">cv. Chardonnay</strain>
        <tissue evidence="1">Leaf</tissue>
    </source>
</reference>
<dbReference type="CDD" id="cd09272">
    <property type="entry name" value="RNase_HI_RT_Ty1"/>
    <property type="match status" value="1"/>
</dbReference>
<dbReference type="EMBL" id="QGNW01000844">
    <property type="protein sequence ID" value="RVW60983.1"/>
    <property type="molecule type" value="Genomic_DNA"/>
</dbReference>
<gene>
    <name evidence="1" type="ORF">CK203_051402</name>
</gene>
<evidence type="ECO:0000313" key="1">
    <source>
        <dbReference type="EMBL" id="RVW60983.1"/>
    </source>
</evidence>
<evidence type="ECO:0008006" key="3">
    <source>
        <dbReference type="Google" id="ProtNLM"/>
    </source>
</evidence>
<dbReference type="Proteomes" id="UP000288805">
    <property type="component" value="Unassembled WGS sequence"/>
</dbReference>
<accession>A0A438FLW0</accession>